<proteinExistence type="inferred from homology"/>
<dbReference type="Gene3D" id="3.90.226.10">
    <property type="entry name" value="2-enoyl-CoA Hydratase, Chain A, domain 1"/>
    <property type="match status" value="1"/>
</dbReference>
<dbReference type="SUPFAM" id="SSF52096">
    <property type="entry name" value="ClpP/crotonase"/>
    <property type="match status" value="1"/>
</dbReference>
<keyword evidence="2" id="KW-0443">Lipid metabolism</keyword>
<dbReference type="NCBIfam" id="NF005891">
    <property type="entry name" value="PRK07854.1"/>
    <property type="match status" value="1"/>
</dbReference>
<dbReference type="InterPro" id="IPR001753">
    <property type="entry name" value="Enoyl-CoA_hydra/iso"/>
</dbReference>
<organism evidence="5 6">
    <name type="scientific">Pseudonocardia benzenivorans</name>
    <dbReference type="NCBI Taxonomy" id="228005"/>
    <lineage>
        <taxon>Bacteria</taxon>
        <taxon>Bacillati</taxon>
        <taxon>Actinomycetota</taxon>
        <taxon>Actinomycetes</taxon>
        <taxon>Pseudonocardiales</taxon>
        <taxon>Pseudonocardiaceae</taxon>
        <taxon>Pseudonocardia</taxon>
    </lineage>
</organism>
<dbReference type="PROSITE" id="PS00166">
    <property type="entry name" value="ENOYL_COA_HYDRATASE"/>
    <property type="match status" value="1"/>
</dbReference>
<keyword evidence="3 5" id="KW-0456">Lyase</keyword>
<gene>
    <name evidence="5" type="ORF">ACFQ34_05990</name>
</gene>
<evidence type="ECO:0000256" key="3">
    <source>
        <dbReference type="ARBA" id="ARBA00023239"/>
    </source>
</evidence>
<protein>
    <submittedName>
        <fullName evidence="5">Enoyl-CoA hydratase</fullName>
        <ecNumber evidence="5">4.2.1.17</ecNumber>
    </submittedName>
</protein>
<sequence length="248" mass="25909">MTELVDLSVRGRTAVVTLQRQAKRNALTIELCDLIREAATTAVADGARSLVVTGEGTSFCSGADLDAVYGDAFRESLYGMLHALAALPVPVVAAVNGPAIGAGTQLAIACDVRVAAPGAAFAIPTAGNALAVDPWTIRRFALLAGNGAARAALLGLEKIDADRAHALGLADRLGTVDDAIAWAEQMAELAPLTLAYSKQVLNAVFEPEFEAATAAELTRSFEACWTSDDFAEGRAARLEKRKPQFKGL</sequence>
<reference evidence="6" key="1">
    <citation type="journal article" date="2019" name="Int. J. Syst. Evol. Microbiol.">
        <title>The Global Catalogue of Microorganisms (GCM) 10K type strain sequencing project: providing services to taxonomists for standard genome sequencing and annotation.</title>
        <authorList>
            <consortium name="The Broad Institute Genomics Platform"/>
            <consortium name="The Broad Institute Genome Sequencing Center for Infectious Disease"/>
            <person name="Wu L."/>
            <person name="Ma J."/>
        </authorList>
    </citation>
    <scope>NUCLEOTIDE SEQUENCE [LARGE SCALE GENOMIC DNA]</scope>
    <source>
        <strain evidence="6">CCUG 49018</strain>
    </source>
</reference>
<dbReference type="Pfam" id="PF00378">
    <property type="entry name" value="ECH_1"/>
    <property type="match status" value="1"/>
</dbReference>
<dbReference type="CDD" id="cd06558">
    <property type="entry name" value="crotonase-like"/>
    <property type="match status" value="1"/>
</dbReference>
<dbReference type="EMBL" id="JBHTMB010000040">
    <property type="protein sequence ID" value="MFD1232829.1"/>
    <property type="molecule type" value="Genomic_DNA"/>
</dbReference>
<evidence type="ECO:0000256" key="4">
    <source>
        <dbReference type="RuleBase" id="RU003707"/>
    </source>
</evidence>
<dbReference type="InterPro" id="IPR029045">
    <property type="entry name" value="ClpP/crotonase-like_dom_sf"/>
</dbReference>
<keyword evidence="6" id="KW-1185">Reference proteome</keyword>
<dbReference type="PANTHER" id="PTHR11941">
    <property type="entry name" value="ENOYL-COA HYDRATASE-RELATED"/>
    <property type="match status" value="1"/>
</dbReference>
<name>A0ABW3VF20_9PSEU</name>
<dbReference type="RefSeq" id="WP_013678206.1">
    <property type="nucleotide sequence ID" value="NZ_BAABKS010000067.1"/>
</dbReference>
<evidence type="ECO:0000313" key="6">
    <source>
        <dbReference type="Proteomes" id="UP001597182"/>
    </source>
</evidence>
<dbReference type="GO" id="GO:0004300">
    <property type="term" value="F:enoyl-CoA hydratase activity"/>
    <property type="evidence" value="ECO:0007669"/>
    <property type="project" value="UniProtKB-EC"/>
</dbReference>
<evidence type="ECO:0000313" key="5">
    <source>
        <dbReference type="EMBL" id="MFD1232829.1"/>
    </source>
</evidence>
<dbReference type="EC" id="4.2.1.17" evidence="5"/>
<comment type="similarity">
    <text evidence="1 4">Belongs to the enoyl-CoA hydratase/isomerase family.</text>
</comment>
<dbReference type="PANTHER" id="PTHR11941:SF169">
    <property type="entry name" value="(7AS)-7A-METHYL-1,5-DIOXO-2,3,5,6,7,7A-HEXAHYDRO-1H-INDENE-CARBOXYL-COA HYDROLASE"/>
    <property type="match status" value="1"/>
</dbReference>
<comment type="caution">
    <text evidence="5">The sequence shown here is derived from an EMBL/GenBank/DDBJ whole genome shotgun (WGS) entry which is preliminary data.</text>
</comment>
<accession>A0ABW3VF20</accession>
<evidence type="ECO:0000256" key="2">
    <source>
        <dbReference type="ARBA" id="ARBA00023098"/>
    </source>
</evidence>
<evidence type="ECO:0000256" key="1">
    <source>
        <dbReference type="ARBA" id="ARBA00005254"/>
    </source>
</evidence>
<dbReference type="Proteomes" id="UP001597182">
    <property type="component" value="Unassembled WGS sequence"/>
</dbReference>
<dbReference type="InterPro" id="IPR018376">
    <property type="entry name" value="Enoyl-CoA_hyd/isom_CS"/>
</dbReference>